<dbReference type="AlphaFoldDB" id="A0A4U5PEL4"/>
<sequence>MNQYGFARTVFLPYVEPAYLITSGIIIIILNSVCLWLHVSKSRAISRYRMTFTMFLTQILYGSLLVGFNIVRPQPEVLDNEITPNLRYSILFLSNTILSRLIVSISSCLLAFDRMMVMALVVNYGNLKISFKLSILAATLNLCILVIFYGTVLLLKKSAGHVAVAILSTVNNLKHYVFTSITILEILFYVLFLLSLYRFRKKRPNSKSSRILHEVKQHF</sequence>
<feature type="transmembrane region" description="Helical" evidence="1">
    <location>
        <begin position="18"/>
        <end position="39"/>
    </location>
</feature>
<dbReference type="EMBL" id="AZBU02000002">
    <property type="protein sequence ID" value="TKR94494.1"/>
    <property type="molecule type" value="Genomic_DNA"/>
</dbReference>
<reference evidence="2 3" key="1">
    <citation type="journal article" date="2015" name="Genome Biol.">
        <title>Comparative genomics of Steinernema reveals deeply conserved gene regulatory networks.</title>
        <authorList>
            <person name="Dillman A.R."/>
            <person name="Macchietto M."/>
            <person name="Porter C.F."/>
            <person name="Rogers A."/>
            <person name="Williams B."/>
            <person name="Antoshechkin I."/>
            <person name="Lee M.M."/>
            <person name="Goodwin Z."/>
            <person name="Lu X."/>
            <person name="Lewis E.E."/>
            <person name="Goodrich-Blair H."/>
            <person name="Stock S.P."/>
            <person name="Adams B.J."/>
            <person name="Sternberg P.W."/>
            <person name="Mortazavi A."/>
        </authorList>
    </citation>
    <scope>NUCLEOTIDE SEQUENCE [LARGE SCALE GENOMIC DNA]</scope>
    <source>
        <strain evidence="2 3">ALL</strain>
    </source>
</reference>
<feature type="transmembrane region" description="Helical" evidence="1">
    <location>
        <begin position="175"/>
        <end position="197"/>
    </location>
</feature>
<dbReference type="Proteomes" id="UP000298663">
    <property type="component" value="Unassembled WGS sequence"/>
</dbReference>
<reference evidence="2 3" key="2">
    <citation type="journal article" date="2019" name="G3 (Bethesda)">
        <title>Hybrid Assembly of the Genome of the Entomopathogenic Nematode Steinernema carpocapsae Identifies the X-Chromosome.</title>
        <authorList>
            <person name="Serra L."/>
            <person name="Macchietto M."/>
            <person name="Macias-Munoz A."/>
            <person name="McGill C.J."/>
            <person name="Rodriguez I.M."/>
            <person name="Rodriguez B."/>
            <person name="Murad R."/>
            <person name="Mortazavi A."/>
        </authorList>
    </citation>
    <scope>NUCLEOTIDE SEQUENCE [LARGE SCALE GENOMIC DNA]</scope>
    <source>
        <strain evidence="2 3">ALL</strain>
    </source>
</reference>
<feature type="transmembrane region" description="Helical" evidence="1">
    <location>
        <begin position="90"/>
        <end position="112"/>
    </location>
</feature>
<proteinExistence type="predicted"/>
<protein>
    <recommendedName>
        <fullName evidence="4">G-protein coupled receptors family 1 profile domain-containing protein</fullName>
    </recommendedName>
</protein>
<keyword evidence="1" id="KW-1133">Transmembrane helix</keyword>
<evidence type="ECO:0008006" key="4">
    <source>
        <dbReference type="Google" id="ProtNLM"/>
    </source>
</evidence>
<keyword evidence="1" id="KW-0812">Transmembrane</keyword>
<evidence type="ECO:0000313" key="2">
    <source>
        <dbReference type="EMBL" id="TKR94494.1"/>
    </source>
</evidence>
<accession>A0A4U5PEL4</accession>
<evidence type="ECO:0000313" key="3">
    <source>
        <dbReference type="Proteomes" id="UP000298663"/>
    </source>
</evidence>
<feature type="transmembrane region" description="Helical" evidence="1">
    <location>
        <begin position="133"/>
        <end position="155"/>
    </location>
</feature>
<name>A0A4U5PEL4_STECR</name>
<feature type="transmembrane region" description="Helical" evidence="1">
    <location>
        <begin position="51"/>
        <end position="70"/>
    </location>
</feature>
<gene>
    <name evidence="2" type="ORF">L596_008770</name>
</gene>
<keyword evidence="3" id="KW-1185">Reference proteome</keyword>
<keyword evidence="1" id="KW-0472">Membrane</keyword>
<comment type="caution">
    <text evidence="2">The sequence shown here is derived from an EMBL/GenBank/DDBJ whole genome shotgun (WGS) entry which is preliminary data.</text>
</comment>
<organism evidence="2 3">
    <name type="scientific">Steinernema carpocapsae</name>
    <name type="common">Entomopathogenic nematode</name>
    <dbReference type="NCBI Taxonomy" id="34508"/>
    <lineage>
        <taxon>Eukaryota</taxon>
        <taxon>Metazoa</taxon>
        <taxon>Ecdysozoa</taxon>
        <taxon>Nematoda</taxon>
        <taxon>Chromadorea</taxon>
        <taxon>Rhabditida</taxon>
        <taxon>Tylenchina</taxon>
        <taxon>Panagrolaimomorpha</taxon>
        <taxon>Strongyloidoidea</taxon>
        <taxon>Steinernematidae</taxon>
        <taxon>Steinernema</taxon>
    </lineage>
</organism>
<evidence type="ECO:0000256" key="1">
    <source>
        <dbReference type="SAM" id="Phobius"/>
    </source>
</evidence>